<evidence type="ECO:0000256" key="1">
    <source>
        <dbReference type="SAM" id="MobiDB-lite"/>
    </source>
</evidence>
<accession>A0A3M6URM7</accession>
<evidence type="ECO:0000313" key="2">
    <source>
        <dbReference type="EMBL" id="RMX56311.1"/>
    </source>
</evidence>
<proteinExistence type="predicted"/>
<gene>
    <name evidence="2" type="ORF">pdam_00024683</name>
</gene>
<dbReference type="EMBL" id="RCHS01000868">
    <property type="protein sequence ID" value="RMX56311.1"/>
    <property type="molecule type" value="Genomic_DNA"/>
</dbReference>
<dbReference type="Proteomes" id="UP000275408">
    <property type="component" value="Unassembled WGS sequence"/>
</dbReference>
<dbReference type="STRING" id="46731.A0A3M6URM7"/>
<sequence>MKVQTSMGSRHFKDEDYLLPNTSGRQLLKGGVVPFKFDWSSNFRAPRKIIRHVERDTQTDESDDEHESQSEVSPTIDSMHSEIQSIMAQPLAMQKQLLKRRDETKAAQEEVKAVKTQAAIEVEEIKRQAAEQLALNKFGPERFGTNNDSIKFYTSFPSYEHIQLSFQFVHPSAEMMTVMLLCFWGKREQTSL</sequence>
<keyword evidence="3" id="KW-1185">Reference proteome</keyword>
<organism evidence="2 3">
    <name type="scientific">Pocillopora damicornis</name>
    <name type="common">Cauliflower coral</name>
    <name type="synonym">Millepora damicornis</name>
    <dbReference type="NCBI Taxonomy" id="46731"/>
    <lineage>
        <taxon>Eukaryota</taxon>
        <taxon>Metazoa</taxon>
        <taxon>Cnidaria</taxon>
        <taxon>Anthozoa</taxon>
        <taxon>Hexacorallia</taxon>
        <taxon>Scleractinia</taxon>
        <taxon>Astrocoeniina</taxon>
        <taxon>Pocilloporidae</taxon>
        <taxon>Pocillopora</taxon>
    </lineage>
</organism>
<dbReference type="OrthoDB" id="8392045at2759"/>
<reference evidence="2 3" key="1">
    <citation type="journal article" date="2018" name="Sci. Rep.">
        <title>Comparative analysis of the Pocillopora damicornis genome highlights role of immune system in coral evolution.</title>
        <authorList>
            <person name="Cunning R."/>
            <person name="Bay R.A."/>
            <person name="Gillette P."/>
            <person name="Baker A.C."/>
            <person name="Traylor-Knowles N."/>
        </authorList>
    </citation>
    <scope>NUCLEOTIDE SEQUENCE [LARGE SCALE GENOMIC DNA]</scope>
    <source>
        <strain evidence="2">RSMAS</strain>
        <tissue evidence="2">Whole animal</tissue>
    </source>
</reference>
<name>A0A3M6URM7_POCDA</name>
<protein>
    <submittedName>
        <fullName evidence="2">Uncharacterized protein</fullName>
    </submittedName>
</protein>
<dbReference type="AlphaFoldDB" id="A0A3M6URM7"/>
<evidence type="ECO:0000313" key="3">
    <source>
        <dbReference type="Proteomes" id="UP000275408"/>
    </source>
</evidence>
<feature type="region of interest" description="Disordered" evidence="1">
    <location>
        <begin position="53"/>
        <end position="77"/>
    </location>
</feature>
<comment type="caution">
    <text evidence="2">The sequence shown here is derived from an EMBL/GenBank/DDBJ whole genome shotgun (WGS) entry which is preliminary data.</text>
</comment>